<keyword evidence="7" id="KW-1185">Reference proteome</keyword>
<dbReference type="SUPFAM" id="SSF48498">
    <property type="entry name" value="Tetracyclin repressor-like, C-terminal domain"/>
    <property type="match status" value="1"/>
</dbReference>
<feature type="DNA-binding region" description="H-T-H motif" evidence="4">
    <location>
        <begin position="28"/>
        <end position="47"/>
    </location>
</feature>
<dbReference type="PANTHER" id="PTHR30055:SF234">
    <property type="entry name" value="HTH-TYPE TRANSCRIPTIONAL REGULATOR BETI"/>
    <property type="match status" value="1"/>
</dbReference>
<dbReference type="InterPro" id="IPR041490">
    <property type="entry name" value="KstR2_TetR_C"/>
</dbReference>
<evidence type="ECO:0000256" key="3">
    <source>
        <dbReference type="ARBA" id="ARBA00023163"/>
    </source>
</evidence>
<dbReference type="PROSITE" id="PS50977">
    <property type="entry name" value="HTH_TETR_2"/>
    <property type="match status" value="1"/>
</dbReference>
<evidence type="ECO:0000256" key="1">
    <source>
        <dbReference type="ARBA" id="ARBA00023015"/>
    </source>
</evidence>
<name>A0ABY7AV41_9PSEU</name>
<dbReference type="PRINTS" id="PR00455">
    <property type="entry name" value="HTHTETR"/>
</dbReference>
<dbReference type="InterPro" id="IPR001647">
    <property type="entry name" value="HTH_TetR"/>
</dbReference>
<dbReference type="InterPro" id="IPR036271">
    <property type="entry name" value="Tet_transcr_reg_TetR-rel_C_sf"/>
</dbReference>
<accession>A0ABY7AV41</accession>
<dbReference type="EMBL" id="CP113836">
    <property type="protein sequence ID" value="WAL63545.1"/>
    <property type="molecule type" value="Genomic_DNA"/>
</dbReference>
<dbReference type="InterPro" id="IPR050109">
    <property type="entry name" value="HTH-type_TetR-like_transc_reg"/>
</dbReference>
<gene>
    <name evidence="6" type="ORF">ORV05_21320</name>
</gene>
<sequence length="196" mass="22131">MASDRHPRERLQEAGTRLFHERGFHATSVRDITEACGLTSGSLYNHFESKEDVLYSIIMEAHAALDRNLDAVPADAPPAQRLRGLVEVFVLHHTRLSREATVGDEWRALDEDHRKEVRENRLRVRARFEDVLRAGVASGEFVLPALPDGDPARIAAMAFLDMSFRVAGWFHAEGPLSDTEFSRFYAELIVRSVLAH</sequence>
<dbReference type="PROSITE" id="PS01081">
    <property type="entry name" value="HTH_TETR_1"/>
    <property type="match status" value="1"/>
</dbReference>
<dbReference type="Pfam" id="PF17932">
    <property type="entry name" value="TetR_C_24"/>
    <property type="match status" value="1"/>
</dbReference>
<evidence type="ECO:0000313" key="7">
    <source>
        <dbReference type="Proteomes" id="UP001163203"/>
    </source>
</evidence>
<reference evidence="6" key="1">
    <citation type="submission" date="2022-11" db="EMBL/GenBank/DDBJ databases">
        <authorList>
            <person name="Mo P."/>
        </authorList>
    </citation>
    <scope>NUCLEOTIDE SEQUENCE</scope>
    <source>
        <strain evidence="6">HUAS 11-8</strain>
    </source>
</reference>
<dbReference type="SUPFAM" id="SSF46689">
    <property type="entry name" value="Homeodomain-like"/>
    <property type="match status" value="1"/>
</dbReference>
<dbReference type="Pfam" id="PF00440">
    <property type="entry name" value="TetR_N"/>
    <property type="match status" value="1"/>
</dbReference>
<keyword evidence="1" id="KW-0805">Transcription regulation</keyword>
<feature type="domain" description="HTH tetR-type" evidence="5">
    <location>
        <begin position="5"/>
        <end position="65"/>
    </location>
</feature>
<evidence type="ECO:0000256" key="2">
    <source>
        <dbReference type="ARBA" id="ARBA00023125"/>
    </source>
</evidence>
<protein>
    <submittedName>
        <fullName evidence="6">TetR/AcrR family transcriptional regulator</fullName>
    </submittedName>
</protein>
<organism evidence="6 7">
    <name type="scientific">Amycolatopsis cynarae</name>
    <dbReference type="NCBI Taxonomy" id="2995223"/>
    <lineage>
        <taxon>Bacteria</taxon>
        <taxon>Bacillati</taxon>
        <taxon>Actinomycetota</taxon>
        <taxon>Actinomycetes</taxon>
        <taxon>Pseudonocardiales</taxon>
        <taxon>Pseudonocardiaceae</taxon>
        <taxon>Amycolatopsis</taxon>
    </lineage>
</organism>
<evidence type="ECO:0000313" key="6">
    <source>
        <dbReference type="EMBL" id="WAL63545.1"/>
    </source>
</evidence>
<proteinExistence type="predicted"/>
<evidence type="ECO:0000259" key="5">
    <source>
        <dbReference type="PROSITE" id="PS50977"/>
    </source>
</evidence>
<dbReference type="InterPro" id="IPR023772">
    <property type="entry name" value="DNA-bd_HTH_TetR-type_CS"/>
</dbReference>
<keyword evidence="3" id="KW-0804">Transcription</keyword>
<dbReference type="InterPro" id="IPR009057">
    <property type="entry name" value="Homeodomain-like_sf"/>
</dbReference>
<dbReference type="PANTHER" id="PTHR30055">
    <property type="entry name" value="HTH-TYPE TRANSCRIPTIONAL REGULATOR RUTR"/>
    <property type="match status" value="1"/>
</dbReference>
<dbReference type="Gene3D" id="1.10.357.10">
    <property type="entry name" value="Tetracycline Repressor, domain 2"/>
    <property type="match status" value="1"/>
</dbReference>
<keyword evidence="2 4" id="KW-0238">DNA-binding</keyword>
<evidence type="ECO:0000256" key="4">
    <source>
        <dbReference type="PROSITE-ProRule" id="PRU00335"/>
    </source>
</evidence>
<dbReference type="Proteomes" id="UP001163203">
    <property type="component" value="Chromosome"/>
</dbReference>
<dbReference type="RefSeq" id="WP_268753785.1">
    <property type="nucleotide sequence ID" value="NZ_CP113836.1"/>
</dbReference>